<dbReference type="AlphaFoldDB" id="A0A2H0VI89"/>
<reference evidence="2" key="1">
    <citation type="submission" date="2017-09" db="EMBL/GenBank/DDBJ databases">
        <title>Depth-based differentiation of microbial function through sediment-hosted aquifers and enrichment of novel symbionts in the deep terrestrial subsurface.</title>
        <authorList>
            <person name="Probst A.J."/>
            <person name="Ladd B."/>
            <person name="Jarett J.K."/>
            <person name="Geller-Mcgrath D.E."/>
            <person name="Sieber C.M.K."/>
            <person name="Emerson J.B."/>
            <person name="Anantharaman K."/>
            <person name="Thomas B.C."/>
            <person name="Malmstrom R."/>
            <person name="Stieglmeier M."/>
            <person name="Klingl A."/>
            <person name="Woyke T."/>
            <person name="Ryan C.M."/>
            <person name="Banfield J.F."/>
        </authorList>
    </citation>
    <scope>NUCLEOTIDE SEQUENCE [LARGE SCALE GENOMIC DNA]</scope>
</reference>
<accession>A0A2H0VI89</accession>
<comment type="caution">
    <text evidence="1">The sequence shown here is derived from an EMBL/GenBank/DDBJ whole genome shotgun (WGS) entry which is preliminary data.</text>
</comment>
<name>A0A2H0VI89_9BACT</name>
<evidence type="ECO:0000313" key="1">
    <source>
        <dbReference type="EMBL" id="PIR98824.1"/>
    </source>
</evidence>
<dbReference type="EMBL" id="PFAF01000055">
    <property type="protein sequence ID" value="PIR98824.1"/>
    <property type="molecule type" value="Genomic_DNA"/>
</dbReference>
<organism evidence="1 2">
    <name type="scientific">Candidatus Collierbacteria bacterium CG10_big_fil_rev_8_21_14_0_10_44_9</name>
    <dbReference type="NCBI Taxonomy" id="1974535"/>
    <lineage>
        <taxon>Bacteria</taxon>
        <taxon>Candidatus Collieribacteriota</taxon>
    </lineage>
</organism>
<gene>
    <name evidence="1" type="ORF">COT87_02720</name>
</gene>
<proteinExistence type="predicted"/>
<dbReference type="Proteomes" id="UP000230796">
    <property type="component" value="Unassembled WGS sequence"/>
</dbReference>
<protein>
    <submittedName>
        <fullName evidence="1">Uncharacterized protein</fullName>
    </submittedName>
</protein>
<sequence length="103" mass="11874">RMAPAYDLLSSSYRANATYEEWTSRFSDILSVQIIKTELVAGEKDKVFVKFLTRNWVSDSIDTHFYEGVWVTKPEDGVYTLARSMIKEVDDPPSDWDITGPEF</sequence>
<feature type="non-terminal residue" evidence="1">
    <location>
        <position position="1"/>
    </location>
</feature>
<evidence type="ECO:0000313" key="2">
    <source>
        <dbReference type="Proteomes" id="UP000230796"/>
    </source>
</evidence>